<keyword evidence="2" id="KW-1185">Reference proteome</keyword>
<sequence length="294" mass="33682">MFSADGRADFCSGNAEEGYRLVYNIEAYLRHMVRFEIVAARGRQWRTLLGAADATAKAAQRNERDLRIIDADERNILSYLLLTELKDVMLSEAVWLILKNRWPPQDIFASSFKVFNALRNKVAHFRRLTDRDMRSVREFRTLVEEMTAHYRSQRRAIKPLTPETVPDPYRLIVEDWLASIALGEDQWQVPVVSRVHRYLVIEARLATGTIASDAISALVNGCGTDAFFLSIDGPRVQMRAYLPCILTAEEAQKVVKGLRELPIVTEDMLEEEADTEAFDLEVPFEVLLPMDFRT</sequence>
<dbReference type="RefSeq" id="WP_254287850.1">
    <property type="nucleotide sequence ID" value="NZ_JAMLDY010000003.1"/>
</dbReference>
<gene>
    <name evidence="1" type="ORF">M9979_02965</name>
</gene>
<organism evidence="1 2">
    <name type="scientific">Sphingomonas liriopis</name>
    <dbReference type="NCBI Taxonomy" id="2949094"/>
    <lineage>
        <taxon>Bacteria</taxon>
        <taxon>Pseudomonadati</taxon>
        <taxon>Pseudomonadota</taxon>
        <taxon>Alphaproteobacteria</taxon>
        <taxon>Sphingomonadales</taxon>
        <taxon>Sphingomonadaceae</taxon>
        <taxon>Sphingomonas</taxon>
    </lineage>
</organism>
<accession>A0A9X2HMQ7</accession>
<evidence type="ECO:0000313" key="1">
    <source>
        <dbReference type="EMBL" id="MCP3733838.1"/>
    </source>
</evidence>
<proteinExistence type="predicted"/>
<protein>
    <recommendedName>
        <fullName evidence="3">Swt1-like HEPN domain-containing protein</fullName>
    </recommendedName>
</protein>
<evidence type="ECO:0000313" key="2">
    <source>
        <dbReference type="Proteomes" id="UP001139486"/>
    </source>
</evidence>
<dbReference type="EMBL" id="JAMLDY010000003">
    <property type="protein sequence ID" value="MCP3733838.1"/>
    <property type="molecule type" value="Genomic_DNA"/>
</dbReference>
<comment type="caution">
    <text evidence="1">The sequence shown here is derived from an EMBL/GenBank/DDBJ whole genome shotgun (WGS) entry which is preliminary data.</text>
</comment>
<name>A0A9X2HMQ7_9SPHN</name>
<evidence type="ECO:0008006" key="3">
    <source>
        <dbReference type="Google" id="ProtNLM"/>
    </source>
</evidence>
<reference evidence="1" key="1">
    <citation type="submission" date="2022-05" db="EMBL/GenBank/DDBJ databases">
        <title>Sphingomonas sp. strain RP10 Genome sequencing and assembly.</title>
        <authorList>
            <person name="Kim I."/>
        </authorList>
    </citation>
    <scope>NUCLEOTIDE SEQUENCE</scope>
    <source>
        <strain evidence="1">RP10</strain>
    </source>
</reference>
<dbReference type="AlphaFoldDB" id="A0A9X2HMQ7"/>
<dbReference type="Proteomes" id="UP001139486">
    <property type="component" value="Unassembled WGS sequence"/>
</dbReference>